<evidence type="ECO:0000256" key="1">
    <source>
        <dbReference type="ARBA" id="ARBA00004477"/>
    </source>
</evidence>
<dbReference type="GO" id="GO:0070072">
    <property type="term" value="P:vacuolar proton-transporting V-type ATPase complex assembly"/>
    <property type="evidence" value="ECO:0007669"/>
    <property type="project" value="InterPro"/>
</dbReference>
<feature type="transmembrane region" description="Helical" evidence="7">
    <location>
        <begin position="149"/>
        <end position="168"/>
    </location>
</feature>
<dbReference type="OrthoDB" id="2018698at2759"/>
<accession>A0A6I9ST09</accession>
<evidence type="ECO:0000313" key="8">
    <source>
        <dbReference type="Proteomes" id="UP000504604"/>
    </source>
</evidence>
<dbReference type="GO" id="GO:0005789">
    <property type="term" value="C:endoplasmic reticulum membrane"/>
    <property type="evidence" value="ECO:0007669"/>
    <property type="project" value="UniProtKB-SubCell"/>
</dbReference>
<keyword evidence="2 7" id="KW-0812">Transmembrane</keyword>
<evidence type="ECO:0000256" key="2">
    <source>
        <dbReference type="ARBA" id="ARBA00022692"/>
    </source>
</evidence>
<dbReference type="InParanoid" id="A0A6I9ST09"/>
<evidence type="ECO:0000256" key="4">
    <source>
        <dbReference type="ARBA" id="ARBA00022989"/>
    </source>
</evidence>
<comment type="subcellular location">
    <subcellularLocation>
        <location evidence="1">Endoplasmic reticulum membrane</location>
        <topology evidence="1">Multi-pass membrane protein</topology>
    </subcellularLocation>
</comment>
<gene>
    <name evidence="9" type="primary">LOC105156003</name>
</gene>
<evidence type="ECO:0000256" key="5">
    <source>
        <dbReference type="ARBA" id="ARBA00023136"/>
    </source>
</evidence>
<evidence type="ECO:0000313" key="9">
    <source>
        <dbReference type="RefSeq" id="XP_011070316.1"/>
    </source>
</evidence>
<dbReference type="KEGG" id="sind:105156003"/>
<keyword evidence="8" id="KW-1185">Reference proteome</keyword>
<evidence type="ECO:0000256" key="6">
    <source>
        <dbReference type="SAM" id="MobiDB-lite"/>
    </source>
</evidence>
<dbReference type="InterPro" id="IPR021013">
    <property type="entry name" value="ATPase_Vma12"/>
</dbReference>
<sequence length="225" mass="24478">MVSETGDTVSGNFSTIAPATVTGGGLIISITDTIRSFLTTASTDSRLPEDLRDLSSSLIMHSTVPYKSLKTIWFGSECDTRPDVSSLLSGSTFVFTSPKPREKSEELKLRLKKLEEAVERKAYEELVKDITPRKGVEEPFSSYKDQLGFGLHVVVTMFTGYLLGYAAFRALFSHSPAMSAAGGILGLVGAMLVETLLFIVRSSNQDHRSSSPTSPSSTLRIKKDQ</sequence>
<evidence type="ECO:0000256" key="3">
    <source>
        <dbReference type="ARBA" id="ARBA00022824"/>
    </source>
</evidence>
<feature type="region of interest" description="Disordered" evidence="6">
    <location>
        <begin position="205"/>
        <end position="225"/>
    </location>
</feature>
<keyword evidence="3" id="KW-0256">Endoplasmic reticulum</keyword>
<dbReference type="AlphaFoldDB" id="A0A6I9ST09"/>
<dbReference type="FunCoup" id="A0A6I9ST09">
    <property type="interactions" value="161"/>
</dbReference>
<evidence type="ECO:0000256" key="7">
    <source>
        <dbReference type="SAM" id="Phobius"/>
    </source>
</evidence>
<dbReference type="PANTHER" id="PTHR31394:SF1">
    <property type="entry name" value="TRANSMEMBRANE PROTEIN 199"/>
    <property type="match status" value="1"/>
</dbReference>
<keyword evidence="5 7" id="KW-0472">Membrane</keyword>
<reference evidence="9" key="1">
    <citation type="submission" date="2025-08" db="UniProtKB">
        <authorList>
            <consortium name="RefSeq"/>
        </authorList>
    </citation>
    <scope>IDENTIFICATION</scope>
</reference>
<keyword evidence="4 7" id="KW-1133">Transmembrane helix</keyword>
<organism evidence="8 9">
    <name type="scientific">Sesamum indicum</name>
    <name type="common">Oriental sesame</name>
    <name type="synonym">Sesamum orientale</name>
    <dbReference type="NCBI Taxonomy" id="4182"/>
    <lineage>
        <taxon>Eukaryota</taxon>
        <taxon>Viridiplantae</taxon>
        <taxon>Streptophyta</taxon>
        <taxon>Embryophyta</taxon>
        <taxon>Tracheophyta</taxon>
        <taxon>Spermatophyta</taxon>
        <taxon>Magnoliopsida</taxon>
        <taxon>eudicotyledons</taxon>
        <taxon>Gunneridae</taxon>
        <taxon>Pentapetalae</taxon>
        <taxon>asterids</taxon>
        <taxon>lamiids</taxon>
        <taxon>Lamiales</taxon>
        <taxon>Pedaliaceae</taxon>
        <taxon>Sesamum</taxon>
    </lineage>
</organism>
<feature type="transmembrane region" description="Helical" evidence="7">
    <location>
        <begin position="180"/>
        <end position="200"/>
    </location>
</feature>
<protein>
    <submittedName>
        <fullName evidence="9">Uncharacterized protein LOC105156003</fullName>
    </submittedName>
</protein>
<dbReference type="PANTHER" id="PTHR31394">
    <property type="entry name" value="TRANSMEMBRANE PROTEIN 199"/>
    <property type="match status" value="1"/>
</dbReference>
<dbReference type="RefSeq" id="XP_011070316.1">
    <property type="nucleotide sequence ID" value="XM_011072014.2"/>
</dbReference>
<dbReference type="Proteomes" id="UP000504604">
    <property type="component" value="Linkage group LG2"/>
</dbReference>
<proteinExistence type="predicted"/>
<dbReference type="Gramene" id="SIN_1021090.t">
    <property type="protein sequence ID" value="SIN_1021090.t"/>
    <property type="gene ID" value="SIN_1021090"/>
</dbReference>
<name>A0A6I9ST09_SESIN</name>
<dbReference type="GeneID" id="105156003"/>